<dbReference type="AlphaFoldDB" id="N0B8D3"/>
<dbReference type="OrthoDB" id="7933559at2"/>
<name>N0B8D3_9HYPH</name>
<reference evidence="2 3" key="1">
    <citation type="journal article" date="2013" name="Genome Announc.">
        <title>Genome sequences for three denitrifying bacterial strains isolated from a uranium- and nitrate-contaminated subsurface environment.</title>
        <authorList>
            <person name="Venkatramanan R."/>
            <person name="Prakash O."/>
            <person name="Woyke T."/>
            <person name="Chain P."/>
            <person name="Goodwin L.A."/>
            <person name="Watson D."/>
            <person name="Brooks S."/>
            <person name="Kostka J.E."/>
            <person name="Green S.J."/>
        </authorList>
    </citation>
    <scope>NUCLEOTIDE SEQUENCE [LARGE SCALE GENOMIC DNA]</scope>
    <source>
        <strain evidence="2 3">1NES1</strain>
    </source>
</reference>
<dbReference type="KEGG" id="hdt:HYPDE_38108"/>
<dbReference type="EMBL" id="CP005587">
    <property type="protein sequence ID" value="AGK59293.1"/>
    <property type="molecule type" value="Genomic_DNA"/>
</dbReference>
<protein>
    <submittedName>
        <fullName evidence="2">Uncharacterized protein</fullName>
    </submittedName>
</protein>
<dbReference type="RefSeq" id="WP_015599308.1">
    <property type="nucleotide sequence ID" value="NC_021172.1"/>
</dbReference>
<organism evidence="2 3">
    <name type="scientific">Hyphomicrobium denitrificans 1NES1</name>
    <dbReference type="NCBI Taxonomy" id="670307"/>
    <lineage>
        <taxon>Bacteria</taxon>
        <taxon>Pseudomonadati</taxon>
        <taxon>Pseudomonadota</taxon>
        <taxon>Alphaproteobacteria</taxon>
        <taxon>Hyphomicrobiales</taxon>
        <taxon>Hyphomicrobiaceae</taxon>
        <taxon>Hyphomicrobium</taxon>
    </lineage>
</organism>
<keyword evidence="3" id="KW-1185">Reference proteome</keyword>
<feature type="chain" id="PRO_5004105423" evidence="1">
    <location>
        <begin position="27"/>
        <end position="100"/>
    </location>
</feature>
<evidence type="ECO:0000313" key="2">
    <source>
        <dbReference type="EMBL" id="AGK59293.1"/>
    </source>
</evidence>
<feature type="signal peptide" evidence="1">
    <location>
        <begin position="1"/>
        <end position="26"/>
    </location>
</feature>
<dbReference type="HOGENOM" id="CLU_165414_0_0_5"/>
<sequence length="100" mass="10595">MTKATAAAAVLMAAFISTLVPQPAHAGSCSATAIMARGEESRFVWLAKVKARALWRQKVRAMPSLGPDYANWARAQNTEERCLTGGAGTICIFTGTPCLP</sequence>
<keyword evidence="1" id="KW-0732">Signal</keyword>
<proteinExistence type="predicted"/>
<accession>N0B8D3</accession>
<dbReference type="Proteomes" id="UP000005952">
    <property type="component" value="Chromosome"/>
</dbReference>
<evidence type="ECO:0000313" key="3">
    <source>
        <dbReference type="Proteomes" id="UP000005952"/>
    </source>
</evidence>
<gene>
    <name evidence="2" type="ORF">HYPDE_38108</name>
</gene>
<evidence type="ECO:0000256" key="1">
    <source>
        <dbReference type="SAM" id="SignalP"/>
    </source>
</evidence>